<feature type="non-terminal residue" evidence="2">
    <location>
        <position position="265"/>
    </location>
</feature>
<feature type="region of interest" description="Disordered" evidence="1">
    <location>
        <begin position="156"/>
        <end position="180"/>
    </location>
</feature>
<proteinExistence type="predicted"/>
<dbReference type="EMBL" id="VYZN01000051">
    <property type="protein sequence ID" value="KAE9527701.1"/>
    <property type="molecule type" value="Genomic_DNA"/>
</dbReference>
<dbReference type="Proteomes" id="UP000475862">
    <property type="component" value="Unassembled WGS sequence"/>
</dbReference>
<accession>A0A6G0T885</accession>
<dbReference type="AlphaFoldDB" id="A0A6G0T885"/>
<keyword evidence="3" id="KW-1185">Reference proteome</keyword>
<feature type="compositionally biased region" description="Polar residues" evidence="1">
    <location>
        <begin position="214"/>
        <end position="241"/>
    </location>
</feature>
<protein>
    <submittedName>
        <fullName evidence="2">Uncharacterized protein</fullName>
    </submittedName>
</protein>
<evidence type="ECO:0000313" key="2">
    <source>
        <dbReference type="EMBL" id="KAE9527701.1"/>
    </source>
</evidence>
<reference evidence="2 3" key="1">
    <citation type="submission" date="2019-08" db="EMBL/GenBank/DDBJ databases">
        <title>The genome of the soybean aphid Biotype 1, its phylome, world population structure and adaptation to the North American continent.</title>
        <authorList>
            <person name="Giordano R."/>
            <person name="Donthu R.K."/>
            <person name="Hernandez A.G."/>
            <person name="Wright C.L."/>
            <person name="Zimin A.V."/>
        </authorList>
    </citation>
    <scope>NUCLEOTIDE SEQUENCE [LARGE SCALE GENOMIC DNA]</scope>
    <source>
        <tissue evidence="2">Whole aphids</tissue>
    </source>
</reference>
<feature type="compositionally biased region" description="Polar residues" evidence="1">
    <location>
        <begin position="166"/>
        <end position="180"/>
    </location>
</feature>
<name>A0A6G0T885_APHGL</name>
<gene>
    <name evidence="2" type="ORF">AGLY_012774</name>
</gene>
<comment type="caution">
    <text evidence="2">The sequence shown here is derived from an EMBL/GenBank/DDBJ whole genome shotgun (WGS) entry which is preliminary data.</text>
</comment>
<evidence type="ECO:0000256" key="1">
    <source>
        <dbReference type="SAM" id="MobiDB-lite"/>
    </source>
</evidence>
<organism evidence="2 3">
    <name type="scientific">Aphis glycines</name>
    <name type="common">Soybean aphid</name>
    <dbReference type="NCBI Taxonomy" id="307491"/>
    <lineage>
        <taxon>Eukaryota</taxon>
        <taxon>Metazoa</taxon>
        <taxon>Ecdysozoa</taxon>
        <taxon>Arthropoda</taxon>
        <taxon>Hexapoda</taxon>
        <taxon>Insecta</taxon>
        <taxon>Pterygota</taxon>
        <taxon>Neoptera</taxon>
        <taxon>Paraneoptera</taxon>
        <taxon>Hemiptera</taxon>
        <taxon>Sternorrhyncha</taxon>
        <taxon>Aphidomorpha</taxon>
        <taxon>Aphidoidea</taxon>
        <taxon>Aphididae</taxon>
        <taxon>Aphidini</taxon>
        <taxon>Aphis</taxon>
        <taxon>Aphis</taxon>
    </lineage>
</organism>
<evidence type="ECO:0000313" key="3">
    <source>
        <dbReference type="Proteomes" id="UP000475862"/>
    </source>
</evidence>
<sequence>MSSTRLPGSWAISLVEHIRALTTMSTGIISVTILESPKVYIPTVGRNTNIGRSCASLRITSSAKDLLVIFLAKFSNSLVPETFMFIATRICSSKRTVAAPWKIMFTSLINVFRLLTLNPKPGKLQTLPIKPVPPVINTTASRKNSCIGLPISDASTSRGSLKLRSPKSSRGSKYNGNSTPVPAPTIIPVGPYTLSIQPLTGSRTLPIKPVPPVKNTTASRKNSCTGLPISDSFTSRGSSKLRSPKSSRGSKRQGCTILLFLNVLT</sequence>
<feature type="region of interest" description="Disordered" evidence="1">
    <location>
        <begin position="207"/>
        <end position="250"/>
    </location>
</feature>